<accession>A0A0P0D814</accession>
<sequence length="137" mass="16458">MEFEKSKYSKILNYYKIEKPFGNFYLCEHFFIAELSEGIHFDWKMIENVSVDLIDYYGNKTSLGYISNRINSYSIDPHFWNKIDKKYGIFTNSAIVYYNEMMYMNATLEKQFSNINIKRCISLEEAINWVLEKETNK</sequence>
<organism evidence="1 2">
    <name type="scientific">Pseudalgibacter alginicilyticus</name>
    <dbReference type="NCBI Taxonomy" id="1736674"/>
    <lineage>
        <taxon>Bacteria</taxon>
        <taxon>Pseudomonadati</taxon>
        <taxon>Bacteroidota</taxon>
        <taxon>Flavobacteriia</taxon>
        <taxon>Flavobacteriales</taxon>
        <taxon>Flavobacteriaceae</taxon>
        <taxon>Pseudalgibacter</taxon>
    </lineage>
</organism>
<dbReference type="OrthoDB" id="1144611at2"/>
<proteinExistence type="predicted"/>
<keyword evidence="2" id="KW-1185">Reference proteome</keyword>
<reference evidence="1 2" key="1">
    <citation type="submission" date="2015-10" db="EMBL/GenBank/DDBJ databases">
        <authorList>
            <person name="Gilbert D.G."/>
        </authorList>
    </citation>
    <scope>NUCLEOTIDE SEQUENCE [LARGE SCALE GENOMIC DNA]</scope>
    <source>
        <strain evidence="2">HZ-22</strain>
    </source>
</reference>
<protein>
    <recommendedName>
        <fullName evidence="3">STAS/SEC14 domain-containing protein</fullName>
    </recommendedName>
</protein>
<dbReference type="AlphaFoldDB" id="A0A0P0D814"/>
<dbReference type="EMBL" id="CP012898">
    <property type="protein sequence ID" value="ALJ03935.1"/>
    <property type="molecule type" value="Genomic_DNA"/>
</dbReference>
<gene>
    <name evidence="1" type="ORF">APS56_01670</name>
</gene>
<evidence type="ECO:0000313" key="1">
    <source>
        <dbReference type="EMBL" id="ALJ03935.1"/>
    </source>
</evidence>
<name>A0A0P0D814_9FLAO</name>
<dbReference type="Proteomes" id="UP000057981">
    <property type="component" value="Chromosome"/>
</dbReference>
<dbReference type="STRING" id="1736674.APS56_01670"/>
<dbReference type="RefSeq" id="WP_054724161.1">
    <property type="nucleotide sequence ID" value="NZ_CP012898.1"/>
</dbReference>
<evidence type="ECO:0000313" key="2">
    <source>
        <dbReference type="Proteomes" id="UP000057981"/>
    </source>
</evidence>
<dbReference type="KEGG" id="ahz:APS56_01670"/>
<evidence type="ECO:0008006" key="3">
    <source>
        <dbReference type="Google" id="ProtNLM"/>
    </source>
</evidence>